<protein>
    <submittedName>
        <fullName evidence="1">Uncharacterized protein</fullName>
    </submittedName>
</protein>
<accession>A0A834T904</accession>
<name>A0A834T904_9FABA</name>
<evidence type="ECO:0000313" key="1">
    <source>
        <dbReference type="EMBL" id="KAF7817331.1"/>
    </source>
</evidence>
<dbReference type="EMBL" id="JAAIUW010000009">
    <property type="protein sequence ID" value="KAF7817331.1"/>
    <property type="molecule type" value="Genomic_DNA"/>
</dbReference>
<proteinExistence type="predicted"/>
<reference evidence="1" key="1">
    <citation type="submission" date="2020-09" db="EMBL/GenBank/DDBJ databases">
        <title>Genome-Enabled Discovery of Anthraquinone Biosynthesis in Senna tora.</title>
        <authorList>
            <person name="Kang S.-H."/>
            <person name="Pandey R.P."/>
            <person name="Lee C.-M."/>
            <person name="Sim J.-S."/>
            <person name="Jeong J.-T."/>
            <person name="Choi B.-S."/>
            <person name="Jung M."/>
            <person name="Ginzburg D."/>
            <person name="Zhao K."/>
            <person name="Won S.Y."/>
            <person name="Oh T.-J."/>
            <person name="Yu Y."/>
            <person name="Kim N.-H."/>
            <person name="Lee O.R."/>
            <person name="Lee T.-H."/>
            <person name="Bashyal P."/>
            <person name="Kim T.-S."/>
            <person name="Lee W.-H."/>
            <person name="Kawkins C."/>
            <person name="Kim C.-K."/>
            <person name="Kim J.S."/>
            <person name="Ahn B.O."/>
            <person name="Rhee S.Y."/>
            <person name="Sohng J.K."/>
        </authorList>
    </citation>
    <scope>NUCLEOTIDE SEQUENCE</scope>
    <source>
        <tissue evidence="1">Leaf</tissue>
    </source>
</reference>
<keyword evidence="2" id="KW-1185">Reference proteome</keyword>
<comment type="caution">
    <text evidence="1">The sequence shown here is derived from an EMBL/GenBank/DDBJ whole genome shotgun (WGS) entry which is preliminary data.</text>
</comment>
<organism evidence="1 2">
    <name type="scientific">Senna tora</name>
    <dbReference type="NCBI Taxonomy" id="362788"/>
    <lineage>
        <taxon>Eukaryota</taxon>
        <taxon>Viridiplantae</taxon>
        <taxon>Streptophyta</taxon>
        <taxon>Embryophyta</taxon>
        <taxon>Tracheophyta</taxon>
        <taxon>Spermatophyta</taxon>
        <taxon>Magnoliopsida</taxon>
        <taxon>eudicotyledons</taxon>
        <taxon>Gunneridae</taxon>
        <taxon>Pentapetalae</taxon>
        <taxon>rosids</taxon>
        <taxon>fabids</taxon>
        <taxon>Fabales</taxon>
        <taxon>Fabaceae</taxon>
        <taxon>Caesalpinioideae</taxon>
        <taxon>Cassia clade</taxon>
        <taxon>Senna</taxon>
    </lineage>
</organism>
<dbReference type="Proteomes" id="UP000634136">
    <property type="component" value="Unassembled WGS sequence"/>
</dbReference>
<evidence type="ECO:0000313" key="2">
    <source>
        <dbReference type="Proteomes" id="UP000634136"/>
    </source>
</evidence>
<gene>
    <name evidence="1" type="ORF">G2W53_031300</name>
</gene>
<dbReference type="AlphaFoldDB" id="A0A834T904"/>
<sequence>MPRGLEMNTPIKLWWPRGQAQASTSTDHYPLRTTLIP</sequence>